<dbReference type="EMBL" id="SRYG01000003">
    <property type="protein sequence ID" value="TGY66849.1"/>
    <property type="molecule type" value="Genomic_DNA"/>
</dbReference>
<keyword evidence="1" id="KW-0808">Transferase</keyword>
<gene>
    <name evidence="1" type="ORF">E5336_01835</name>
</gene>
<keyword evidence="1" id="KW-0032">Aminotransferase</keyword>
<organism evidence="1 2">
    <name type="scientific">Dubosiella muris</name>
    <dbReference type="NCBI Taxonomy" id="3038133"/>
    <lineage>
        <taxon>Bacteria</taxon>
        <taxon>Bacillati</taxon>
        <taxon>Bacillota</taxon>
        <taxon>Erysipelotrichia</taxon>
        <taxon>Erysipelotrichales</taxon>
        <taxon>Erysipelotrichaceae</taxon>
        <taxon>Dubosiella</taxon>
    </lineage>
</organism>
<accession>A0AC61R9C7</accession>
<dbReference type="Proteomes" id="UP000308836">
    <property type="component" value="Unassembled WGS sequence"/>
</dbReference>
<evidence type="ECO:0000313" key="2">
    <source>
        <dbReference type="Proteomes" id="UP000308836"/>
    </source>
</evidence>
<proteinExistence type="predicted"/>
<evidence type="ECO:0000313" key="1">
    <source>
        <dbReference type="EMBL" id="TGY66849.1"/>
    </source>
</evidence>
<keyword evidence="2" id="KW-1185">Reference proteome</keyword>
<protein>
    <submittedName>
        <fullName evidence="1">Aminotransferase class V-fold PLP-dependent enzyme</fullName>
    </submittedName>
</protein>
<name>A0AC61R9C7_9FIRM</name>
<comment type="caution">
    <text evidence="1">The sequence shown here is derived from an EMBL/GenBank/DDBJ whole genome shotgun (WGS) entry which is preliminary data.</text>
</comment>
<sequence length="417" mass="46806">MDIKDKIYEIREDFPILKRKMCDHPLVYLDNSATTLKPKSMIDTVVNYYTYLGANAHRGDYEMSAQVDFAYENARKLTKEFIHARRDEEIVFTSGTTESLNILAMTITNTWLHENDVVLSTVAEHASSVLPWLEAGKSKNIKVEYIPLDEQGRVTVDNFKKALHDKVKVVALAQVSNVLGYEAPIKDIVRIAHEHGVKVVVDGAQSIAHLPVDVQDLDVDFFCFSAHKMCGPTGIGVLYGKFDLLEELTPVFFGGESNARFNKCGKVSLKKTPLKYESGTQPIEGALGMAAAMKYINELGKENIHRYELALKHHFLEKIKDVEKVKVYNAEAESGIITFNVYDQGKLIFPQDVASFLNTRGIAVRSGEHCAKLLGEVLKVPGTCRASVYFYNTFEDIDKLVEALKDASFETCLDIFF</sequence>
<reference evidence="1" key="1">
    <citation type="submission" date="2019-04" db="EMBL/GenBank/DDBJ databases">
        <title>Microbes associate with the intestines of laboratory mice.</title>
        <authorList>
            <person name="Navarre W."/>
            <person name="Wong E."/>
            <person name="Huang K."/>
            <person name="Tropini C."/>
            <person name="Ng K."/>
            <person name="Yu B."/>
        </authorList>
    </citation>
    <scope>NUCLEOTIDE SEQUENCE</scope>
    <source>
        <strain evidence="1">NM09_H32</strain>
    </source>
</reference>